<comment type="subunit">
    <text evidence="3">Homodimer.</text>
</comment>
<accession>A0A7V0LU11</accession>
<dbReference type="InterPro" id="IPR025286">
    <property type="entry name" value="MOFRL_assoc_dom"/>
</dbReference>
<dbReference type="GO" id="GO:0005737">
    <property type="term" value="C:cytoplasm"/>
    <property type="evidence" value="ECO:0007669"/>
    <property type="project" value="TreeGrafter"/>
</dbReference>
<evidence type="ECO:0000256" key="1">
    <source>
        <dbReference type="ARBA" id="ARBA00001946"/>
    </source>
</evidence>
<dbReference type="Gene3D" id="3.40.1480.10">
    <property type="entry name" value="MOFRL domain"/>
    <property type="match status" value="1"/>
</dbReference>
<dbReference type="FunFam" id="3.40.50.10180:FF:000001">
    <property type="entry name" value="Glycerate kinase"/>
    <property type="match status" value="1"/>
</dbReference>
<dbReference type="Gene3D" id="3.40.50.10180">
    <property type="entry name" value="Glycerate kinase, MOFRL-like N-terminal domain"/>
    <property type="match status" value="1"/>
</dbReference>
<dbReference type="SUPFAM" id="SSF82544">
    <property type="entry name" value="GckA/TtuD-like"/>
    <property type="match status" value="1"/>
</dbReference>
<evidence type="ECO:0000256" key="5">
    <source>
        <dbReference type="ARBA" id="ARBA00022741"/>
    </source>
</evidence>
<comment type="cofactor">
    <cofactor evidence="1">
        <name>Mg(2+)</name>
        <dbReference type="ChEBI" id="CHEBI:18420"/>
    </cofactor>
</comment>
<evidence type="ECO:0000256" key="2">
    <source>
        <dbReference type="ARBA" id="ARBA00006284"/>
    </source>
</evidence>
<proteinExistence type="inferred from homology"/>
<dbReference type="InterPro" id="IPR037035">
    <property type="entry name" value="GK-like_C_sf"/>
</dbReference>
<dbReference type="InterPro" id="IPR039760">
    <property type="entry name" value="MOFRL_protein"/>
</dbReference>
<dbReference type="InterPro" id="IPR007835">
    <property type="entry name" value="MOFRL"/>
</dbReference>
<evidence type="ECO:0000256" key="9">
    <source>
        <dbReference type="ARBA" id="ARBA00066758"/>
    </source>
</evidence>
<comment type="similarity">
    <text evidence="2">Belongs to the glycerate kinase type-1 family.</text>
</comment>
<evidence type="ECO:0000259" key="11">
    <source>
        <dbReference type="Pfam" id="PF13660"/>
    </source>
</evidence>
<sequence length="411" mass="43881">KTDTDCIEINMKDFNRIFVVGAGKATALMAKALEDILGEYITAGYINVKYGYTTKLKKIHLNEAGHPIPDNNGLEGSKAIVSLLSNTNERDLVFCLISGGGSALLPLPADNITLAEKQHITQLLLQCGADIQEINAVRKHISKIKGGQLAKLAYPATVITLILSDVVGDRLDTIASGPTVPDNTTFEEAWRVLEKYNLLDKAPESILRRLKEGIKGKIPETPKENDKIFKKVYNIIIGSNIIALKAVEHQARKMGFNTIILTSAIEGEAREVAKVLSAIAKECVSTGNPVSPPACIISGGETTVTIKGKGKGGRNQELCLAAAIAMRGLKNVVLLSAGTDGTDGPTDAAGAIVDGTTFNKAISLGIDPLIYLKENDSYHFFNKIGDLLITGPTNTNVMDIQIILVGAHSKG</sequence>
<dbReference type="InterPro" id="IPR038614">
    <property type="entry name" value="GK_N_sf"/>
</dbReference>
<gene>
    <name evidence="12" type="ORF">ENH14_00700</name>
</gene>
<feature type="non-terminal residue" evidence="12">
    <location>
        <position position="1"/>
    </location>
</feature>
<feature type="domain" description="MOFRL" evidence="10">
    <location>
        <begin position="294"/>
        <end position="399"/>
    </location>
</feature>
<keyword evidence="6 12" id="KW-0418">Kinase</keyword>
<dbReference type="EMBL" id="DRDR01000031">
    <property type="protein sequence ID" value="HDL59954.1"/>
    <property type="molecule type" value="Genomic_DNA"/>
</dbReference>
<evidence type="ECO:0000256" key="8">
    <source>
        <dbReference type="ARBA" id="ARBA00051351"/>
    </source>
</evidence>
<keyword evidence="5" id="KW-0547">Nucleotide-binding</keyword>
<dbReference type="AlphaFoldDB" id="A0A7V0LU11"/>
<feature type="domain" description="MOFRL-associated" evidence="11">
    <location>
        <begin position="9"/>
        <end position="210"/>
    </location>
</feature>
<protein>
    <recommendedName>
        <fullName evidence="9">glycerate 2-kinase</fullName>
        <ecNumber evidence="9">2.7.1.165</ecNumber>
    </recommendedName>
</protein>
<evidence type="ECO:0000256" key="7">
    <source>
        <dbReference type="ARBA" id="ARBA00022840"/>
    </source>
</evidence>
<dbReference type="EC" id="2.7.1.165" evidence="9"/>
<dbReference type="Pfam" id="PF13660">
    <property type="entry name" value="DUF4147"/>
    <property type="match status" value="1"/>
</dbReference>
<reference evidence="12" key="1">
    <citation type="journal article" date="2020" name="mSystems">
        <title>Genome- and Community-Level Interaction Insights into Carbon Utilization and Element Cycling Functions of Hydrothermarchaeota in Hydrothermal Sediment.</title>
        <authorList>
            <person name="Zhou Z."/>
            <person name="Liu Y."/>
            <person name="Xu W."/>
            <person name="Pan J."/>
            <person name="Luo Z.H."/>
            <person name="Li M."/>
        </authorList>
    </citation>
    <scope>NUCLEOTIDE SEQUENCE [LARGE SCALE GENOMIC DNA]</scope>
    <source>
        <strain evidence="12">HyVt-28</strain>
    </source>
</reference>
<dbReference type="GO" id="GO:0043798">
    <property type="term" value="F:glycerate 2-kinase activity"/>
    <property type="evidence" value="ECO:0007669"/>
    <property type="project" value="UniProtKB-EC"/>
</dbReference>
<dbReference type="GO" id="GO:0005524">
    <property type="term" value="F:ATP binding"/>
    <property type="evidence" value="ECO:0007669"/>
    <property type="project" value="UniProtKB-KW"/>
</dbReference>
<dbReference type="Pfam" id="PF05161">
    <property type="entry name" value="MOFRL"/>
    <property type="match status" value="1"/>
</dbReference>
<comment type="caution">
    <text evidence="12">The sequence shown here is derived from an EMBL/GenBank/DDBJ whole genome shotgun (WGS) entry which is preliminary data.</text>
</comment>
<dbReference type="PANTHER" id="PTHR12227">
    <property type="entry name" value="GLYCERATE KINASE"/>
    <property type="match status" value="1"/>
</dbReference>
<evidence type="ECO:0000256" key="4">
    <source>
        <dbReference type="ARBA" id="ARBA00022679"/>
    </source>
</evidence>
<keyword evidence="7" id="KW-0067">ATP-binding</keyword>
<name>A0A7V0LU11_UNCW3</name>
<evidence type="ECO:0000259" key="10">
    <source>
        <dbReference type="Pfam" id="PF05161"/>
    </source>
</evidence>
<evidence type="ECO:0000256" key="3">
    <source>
        <dbReference type="ARBA" id="ARBA00011738"/>
    </source>
</evidence>
<dbReference type="FunFam" id="3.40.1480.10:FF:000003">
    <property type="entry name" value="D-glycerate 2-kinase"/>
    <property type="match status" value="1"/>
</dbReference>
<dbReference type="Proteomes" id="UP000886381">
    <property type="component" value="Unassembled WGS sequence"/>
</dbReference>
<dbReference type="PANTHER" id="PTHR12227:SF0">
    <property type="entry name" value="GLYCERATE KINASE"/>
    <property type="match status" value="1"/>
</dbReference>
<comment type="catalytic activity">
    <reaction evidence="8">
        <text>(R)-glycerate + ATP = (2R)-2-phosphoglycerate + ADP + H(+)</text>
        <dbReference type="Rhea" id="RHEA:27377"/>
        <dbReference type="ChEBI" id="CHEBI:15378"/>
        <dbReference type="ChEBI" id="CHEBI:16659"/>
        <dbReference type="ChEBI" id="CHEBI:30616"/>
        <dbReference type="ChEBI" id="CHEBI:58289"/>
        <dbReference type="ChEBI" id="CHEBI:456216"/>
        <dbReference type="EC" id="2.7.1.165"/>
    </reaction>
</comment>
<keyword evidence="4" id="KW-0808">Transferase</keyword>
<organism evidence="12">
    <name type="scientific">candidate division WOR-3 bacterium</name>
    <dbReference type="NCBI Taxonomy" id="2052148"/>
    <lineage>
        <taxon>Bacteria</taxon>
        <taxon>Bacteria division WOR-3</taxon>
    </lineage>
</organism>
<evidence type="ECO:0000256" key="6">
    <source>
        <dbReference type="ARBA" id="ARBA00022777"/>
    </source>
</evidence>
<evidence type="ECO:0000313" key="12">
    <source>
        <dbReference type="EMBL" id="HDL59954.1"/>
    </source>
</evidence>
<dbReference type="GO" id="GO:0008887">
    <property type="term" value="F:glycerate kinase activity"/>
    <property type="evidence" value="ECO:0007669"/>
    <property type="project" value="InterPro"/>
</dbReference>